<reference evidence="1 2" key="1">
    <citation type="submission" date="2015-07" db="EMBL/GenBank/DDBJ databases">
        <authorList>
            <consortium name="Pathogen Informatics"/>
        </authorList>
    </citation>
    <scope>NUCLEOTIDE SEQUENCE [LARGE SCALE GENOMIC DNA]</scope>
    <source>
        <strain evidence="1 2">A51</strain>
    </source>
</reference>
<name>A0A655QWY7_VIBCL</name>
<accession>A0A655QWY7</accession>
<dbReference type="EMBL" id="CWOW01000011">
    <property type="protein sequence ID" value="CSA74958.1"/>
    <property type="molecule type" value="Genomic_DNA"/>
</dbReference>
<evidence type="ECO:0000313" key="2">
    <source>
        <dbReference type="Proteomes" id="UP000044806"/>
    </source>
</evidence>
<dbReference type="Proteomes" id="UP000044806">
    <property type="component" value="Unassembled WGS sequence"/>
</dbReference>
<protein>
    <submittedName>
        <fullName evidence="1">Uncharacterized protein</fullName>
    </submittedName>
</protein>
<sequence length="59" mass="6559">MATTRRVTAEFGIGGGFDQRIIVRTKLAGLTSALTLLFHRLFKTRFINAKATLTRHIIG</sequence>
<evidence type="ECO:0000313" key="1">
    <source>
        <dbReference type="EMBL" id="CSA74958.1"/>
    </source>
</evidence>
<organism evidence="1 2">
    <name type="scientific">Vibrio cholerae</name>
    <dbReference type="NCBI Taxonomy" id="666"/>
    <lineage>
        <taxon>Bacteria</taxon>
        <taxon>Pseudomonadati</taxon>
        <taxon>Pseudomonadota</taxon>
        <taxon>Gammaproteobacteria</taxon>
        <taxon>Vibrionales</taxon>
        <taxon>Vibrionaceae</taxon>
        <taxon>Vibrio</taxon>
    </lineage>
</organism>
<proteinExistence type="predicted"/>
<dbReference type="AlphaFoldDB" id="A0A655QWY7"/>
<gene>
    <name evidence="1" type="ORF">ERS013165_02341</name>
</gene>